<evidence type="ECO:0000256" key="5">
    <source>
        <dbReference type="ARBA" id="ARBA00023136"/>
    </source>
</evidence>
<sequence length="126" mass="14033">MAFYSMAYLSYYLQRRIPRLWLFPRAALQAFCFLAAALTAVSRVTDNMHHWTDVVFGSAAGFLWCTLFITFCVMEDFDSPLQRRKPVAPSCGSCTIDSGKKAYSPCGRADCCSNAGTTVTNDNEIC</sequence>
<keyword evidence="5 6" id="KW-0472">Membrane</keyword>
<dbReference type="Gene3D" id="1.20.144.10">
    <property type="entry name" value="Phosphatidic acid phosphatase type 2/haloperoxidase"/>
    <property type="match status" value="1"/>
</dbReference>
<dbReference type="GO" id="GO:0008195">
    <property type="term" value="F:phosphatidate phosphatase activity"/>
    <property type="evidence" value="ECO:0007669"/>
    <property type="project" value="TreeGrafter"/>
</dbReference>
<dbReference type="SUPFAM" id="SSF48317">
    <property type="entry name" value="Acid phosphatase/Vanadium-dependent haloperoxidase"/>
    <property type="match status" value="1"/>
</dbReference>
<feature type="domain" description="Phosphatidic acid phosphatase type 2/haloperoxidase" evidence="7">
    <location>
        <begin position="1"/>
        <end position="71"/>
    </location>
</feature>
<evidence type="ECO:0000256" key="1">
    <source>
        <dbReference type="ARBA" id="ARBA00004141"/>
    </source>
</evidence>
<evidence type="ECO:0000256" key="4">
    <source>
        <dbReference type="ARBA" id="ARBA00022989"/>
    </source>
</evidence>
<dbReference type="PANTHER" id="PTHR10165:SF103">
    <property type="entry name" value="PHOSPHOLIPID PHOSPHATASE HOMOLOG 1.2 HOMOLOG"/>
    <property type="match status" value="1"/>
</dbReference>
<feature type="transmembrane region" description="Helical" evidence="6">
    <location>
        <begin position="54"/>
        <end position="74"/>
    </location>
</feature>
<feature type="transmembrane region" description="Helical" evidence="6">
    <location>
        <begin position="20"/>
        <end position="42"/>
    </location>
</feature>
<dbReference type="GO" id="GO:0007165">
    <property type="term" value="P:signal transduction"/>
    <property type="evidence" value="ECO:0007669"/>
    <property type="project" value="TreeGrafter"/>
</dbReference>
<comment type="caution">
    <text evidence="8">The sequence shown here is derived from an EMBL/GenBank/DDBJ whole genome shotgun (WGS) entry which is preliminary data.</text>
</comment>
<dbReference type="Proteomes" id="UP000792457">
    <property type="component" value="Unassembled WGS sequence"/>
</dbReference>
<reference evidence="8" key="2">
    <citation type="submission" date="2017-10" db="EMBL/GenBank/DDBJ databases">
        <title>Ladona fulva Genome sequencing and assembly.</title>
        <authorList>
            <person name="Murali S."/>
            <person name="Richards S."/>
            <person name="Bandaranaike D."/>
            <person name="Bellair M."/>
            <person name="Blankenburg K."/>
            <person name="Chao H."/>
            <person name="Dinh H."/>
            <person name="Doddapaneni H."/>
            <person name="Dugan-Rocha S."/>
            <person name="Elkadiri S."/>
            <person name="Gnanaolivu R."/>
            <person name="Hernandez B."/>
            <person name="Skinner E."/>
            <person name="Javaid M."/>
            <person name="Lee S."/>
            <person name="Li M."/>
            <person name="Ming W."/>
            <person name="Munidasa M."/>
            <person name="Muniz J."/>
            <person name="Nguyen L."/>
            <person name="Hughes D."/>
            <person name="Osuji N."/>
            <person name="Pu L.-L."/>
            <person name="Puazo M."/>
            <person name="Qu C."/>
            <person name="Quiroz J."/>
            <person name="Raj R."/>
            <person name="Weissenberger G."/>
            <person name="Xin Y."/>
            <person name="Zou X."/>
            <person name="Han Y."/>
            <person name="Worley K."/>
            <person name="Muzny D."/>
            <person name="Gibbs R."/>
        </authorList>
    </citation>
    <scope>NUCLEOTIDE SEQUENCE</scope>
    <source>
        <strain evidence="8">Sampled in the wild</strain>
    </source>
</reference>
<dbReference type="GO" id="GO:0046839">
    <property type="term" value="P:phospholipid dephosphorylation"/>
    <property type="evidence" value="ECO:0007669"/>
    <property type="project" value="TreeGrafter"/>
</dbReference>
<name>A0A8K0K2Y4_LADFU</name>
<protein>
    <recommendedName>
        <fullName evidence="7">Phosphatidic acid phosphatase type 2/haloperoxidase domain-containing protein</fullName>
    </recommendedName>
</protein>
<dbReference type="PANTHER" id="PTHR10165">
    <property type="entry name" value="LIPID PHOSPHATE PHOSPHATASE"/>
    <property type="match status" value="1"/>
</dbReference>
<evidence type="ECO:0000259" key="7">
    <source>
        <dbReference type="Pfam" id="PF01569"/>
    </source>
</evidence>
<evidence type="ECO:0000256" key="6">
    <source>
        <dbReference type="SAM" id="Phobius"/>
    </source>
</evidence>
<comment type="similarity">
    <text evidence="2">Belongs to the PA-phosphatase related phosphoesterase family.</text>
</comment>
<keyword evidence="3 6" id="KW-0812">Transmembrane</keyword>
<dbReference type="GO" id="GO:0005886">
    <property type="term" value="C:plasma membrane"/>
    <property type="evidence" value="ECO:0007669"/>
    <property type="project" value="TreeGrafter"/>
</dbReference>
<keyword evidence="9" id="KW-1185">Reference proteome</keyword>
<dbReference type="InterPro" id="IPR043216">
    <property type="entry name" value="PAP-like"/>
</dbReference>
<keyword evidence="4 6" id="KW-1133">Transmembrane helix</keyword>
<dbReference type="GO" id="GO:0006644">
    <property type="term" value="P:phospholipid metabolic process"/>
    <property type="evidence" value="ECO:0007669"/>
    <property type="project" value="InterPro"/>
</dbReference>
<accession>A0A8K0K2Y4</accession>
<dbReference type="OrthoDB" id="8907274at2759"/>
<dbReference type="EMBL" id="KZ308321">
    <property type="protein sequence ID" value="KAG8227350.1"/>
    <property type="molecule type" value="Genomic_DNA"/>
</dbReference>
<proteinExistence type="inferred from homology"/>
<evidence type="ECO:0000256" key="3">
    <source>
        <dbReference type="ARBA" id="ARBA00022692"/>
    </source>
</evidence>
<evidence type="ECO:0000313" key="9">
    <source>
        <dbReference type="Proteomes" id="UP000792457"/>
    </source>
</evidence>
<evidence type="ECO:0000256" key="2">
    <source>
        <dbReference type="ARBA" id="ARBA00008816"/>
    </source>
</evidence>
<dbReference type="InterPro" id="IPR000326">
    <property type="entry name" value="PAP2/HPO"/>
</dbReference>
<evidence type="ECO:0000313" key="8">
    <source>
        <dbReference type="EMBL" id="KAG8227350.1"/>
    </source>
</evidence>
<dbReference type="InterPro" id="IPR036938">
    <property type="entry name" value="PAP2/HPO_sf"/>
</dbReference>
<comment type="subcellular location">
    <subcellularLocation>
        <location evidence="1">Membrane</location>
        <topology evidence="1">Multi-pass membrane protein</topology>
    </subcellularLocation>
</comment>
<organism evidence="8 9">
    <name type="scientific">Ladona fulva</name>
    <name type="common">Scarce chaser dragonfly</name>
    <name type="synonym">Libellula fulva</name>
    <dbReference type="NCBI Taxonomy" id="123851"/>
    <lineage>
        <taxon>Eukaryota</taxon>
        <taxon>Metazoa</taxon>
        <taxon>Ecdysozoa</taxon>
        <taxon>Arthropoda</taxon>
        <taxon>Hexapoda</taxon>
        <taxon>Insecta</taxon>
        <taxon>Pterygota</taxon>
        <taxon>Palaeoptera</taxon>
        <taxon>Odonata</taxon>
        <taxon>Epiprocta</taxon>
        <taxon>Anisoptera</taxon>
        <taxon>Libelluloidea</taxon>
        <taxon>Libellulidae</taxon>
        <taxon>Ladona</taxon>
    </lineage>
</organism>
<reference evidence="8" key="1">
    <citation type="submission" date="2013-04" db="EMBL/GenBank/DDBJ databases">
        <authorList>
            <person name="Qu J."/>
            <person name="Murali S.C."/>
            <person name="Bandaranaike D."/>
            <person name="Bellair M."/>
            <person name="Blankenburg K."/>
            <person name="Chao H."/>
            <person name="Dinh H."/>
            <person name="Doddapaneni H."/>
            <person name="Downs B."/>
            <person name="Dugan-Rocha S."/>
            <person name="Elkadiri S."/>
            <person name="Gnanaolivu R.D."/>
            <person name="Hernandez B."/>
            <person name="Javaid M."/>
            <person name="Jayaseelan J.C."/>
            <person name="Lee S."/>
            <person name="Li M."/>
            <person name="Ming W."/>
            <person name="Munidasa M."/>
            <person name="Muniz J."/>
            <person name="Nguyen L."/>
            <person name="Ongeri F."/>
            <person name="Osuji N."/>
            <person name="Pu L.-L."/>
            <person name="Puazo M."/>
            <person name="Qu C."/>
            <person name="Quiroz J."/>
            <person name="Raj R."/>
            <person name="Weissenberger G."/>
            <person name="Xin Y."/>
            <person name="Zou X."/>
            <person name="Han Y."/>
            <person name="Richards S."/>
            <person name="Worley K."/>
            <person name="Muzny D."/>
            <person name="Gibbs R."/>
        </authorList>
    </citation>
    <scope>NUCLEOTIDE SEQUENCE</scope>
    <source>
        <strain evidence="8">Sampled in the wild</strain>
    </source>
</reference>
<dbReference type="Pfam" id="PF01569">
    <property type="entry name" value="PAP2"/>
    <property type="match status" value="1"/>
</dbReference>
<gene>
    <name evidence="8" type="ORF">J437_LFUL003339</name>
</gene>
<dbReference type="AlphaFoldDB" id="A0A8K0K2Y4"/>